<keyword evidence="2" id="KW-0805">Transcription regulation</keyword>
<sequence>MDLPSSPSSPSHLPRKLGQVCDRCRKKKIKCDGALPACRNCAKASKPCEASAALQRNTKVRGFVTEDKHFQDLQNQLAQCQQALQTERDTVAMLREQLAQQLKPAPSTSIAPGLPNEPSFGTTLLSSFRRPGGISDDSSYVIKHMGRMVHDELGVGRFAGSTTGVHFVLSVEEACKRTLPFADTFPEGCHSLYLGHSANTSEPDSGDSLHGDIIKCLNQPVSFYLEQIDVFCRYWEAFCPLLARTQLAKDIEKLVKTVQDHGPSSGTNKTALCILLSIMSINCLTHGSNNHSSDTESSERQYIIVADRIKGHLIARADIESLQALTIFAFYHQISGRALSLIQLNGHMVRIAQSLGLHRHARRFRLTVSETELRKRLWWWVYIFDRITSIVHGLPLLINDIDVDNDMPTDCRLHDLNDTELLHPLPGQTTPVFYFNHYVTMGKKLSSILHNLYTTTQRRQGGVKIERLDRDMRVWSQNLDAIEDSGMNLMVLWLRLLIHLAMILIHRPGLTFTENTTPEFGTCLNSCVRSSTEILLLLGGTGSDTTLYFHSLSPIGPGLVFQCALMHVYCQCKLKTLNNLRASDFPSLQESIGAIYNAVELLEGYSQRALLYPGNFQHNSIDATIKILKDVTLALQQSDHGLELPAEETWLPEAPSLSFGGNSLYDLNYMTAMDWAQDISDTFGDLPGFPA</sequence>
<evidence type="ECO:0000256" key="3">
    <source>
        <dbReference type="ARBA" id="ARBA00023125"/>
    </source>
</evidence>
<proteinExistence type="predicted"/>
<dbReference type="PROSITE" id="PS00463">
    <property type="entry name" value="ZN2_CY6_FUNGAL_1"/>
    <property type="match status" value="1"/>
</dbReference>
<dbReference type="CDD" id="cd12148">
    <property type="entry name" value="fungal_TF_MHR"/>
    <property type="match status" value="1"/>
</dbReference>
<name>A0A1L9PWC4_ASPVE</name>
<evidence type="ECO:0000256" key="6">
    <source>
        <dbReference type="SAM" id="Coils"/>
    </source>
</evidence>
<dbReference type="STRING" id="1036611.A0A1L9PWC4"/>
<dbReference type="InterPro" id="IPR001138">
    <property type="entry name" value="Zn2Cys6_DnaBD"/>
</dbReference>
<keyword evidence="6" id="KW-0175">Coiled coil</keyword>
<accession>A0A1L9PWC4</accession>
<feature type="domain" description="Zn(2)-C6 fungal-type" evidence="7">
    <location>
        <begin position="20"/>
        <end position="48"/>
    </location>
</feature>
<dbReference type="InterPro" id="IPR036864">
    <property type="entry name" value="Zn2-C6_fun-type_DNA-bd_sf"/>
</dbReference>
<keyword evidence="4" id="KW-0804">Transcription</keyword>
<dbReference type="CDD" id="cd00067">
    <property type="entry name" value="GAL4"/>
    <property type="match status" value="1"/>
</dbReference>
<dbReference type="Pfam" id="PF04082">
    <property type="entry name" value="Fungal_trans"/>
    <property type="match status" value="1"/>
</dbReference>
<dbReference type="PANTHER" id="PTHR46910">
    <property type="entry name" value="TRANSCRIPTION FACTOR PDR1"/>
    <property type="match status" value="1"/>
</dbReference>
<dbReference type="Pfam" id="PF00172">
    <property type="entry name" value="Zn_clus"/>
    <property type="match status" value="1"/>
</dbReference>
<dbReference type="InterPro" id="IPR050987">
    <property type="entry name" value="AtrR-like"/>
</dbReference>
<dbReference type="Gene3D" id="4.10.240.10">
    <property type="entry name" value="Zn(2)-C6 fungal-type DNA-binding domain"/>
    <property type="match status" value="1"/>
</dbReference>
<keyword evidence="1" id="KW-0479">Metal-binding</keyword>
<dbReference type="GO" id="GO:0008270">
    <property type="term" value="F:zinc ion binding"/>
    <property type="evidence" value="ECO:0007669"/>
    <property type="project" value="InterPro"/>
</dbReference>
<dbReference type="VEuPathDB" id="FungiDB:ASPVEDRAFT_45302"/>
<feature type="coiled-coil region" evidence="6">
    <location>
        <begin position="70"/>
        <end position="97"/>
    </location>
</feature>
<keyword evidence="9" id="KW-1185">Reference proteome</keyword>
<evidence type="ECO:0000256" key="4">
    <source>
        <dbReference type="ARBA" id="ARBA00023163"/>
    </source>
</evidence>
<dbReference type="SMART" id="SM00066">
    <property type="entry name" value="GAL4"/>
    <property type="match status" value="1"/>
</dbReference>
<evidence type="ECO:0000256" key="5">
    <source>
        <dbReference type="ARBA" id="ARBA00023242"/>
    </source>
</evidence>
<keyword evidence="5" id="KW-0539">Nucleus</keyword>
<dbReference type="RefSeq" id="XP_040671590.1">
    <property type="nucleotide sequence ID" value="XM_040813250.1"/>
</dbReference>
<evidence type="ECO:0000259" key="7">
    <source>
        <dbReference type="PROSITE" id="PS50048"/>
    </source>
</evidence>
<dbReference type="EMBL" id="KV878133">
    <property type="protein sequence ID" value="OJJ05828.1"/>
    <property type="molecule type" value="Genomic_DNA"/>
</dbReference>
<dbReference type="OrthoDB" id="10001928at2759"/>
<dbReference type="PROSITE" id="PS50048">
    <property type="entry name" value="ZN2_CY6_FUNGAL_2"/>
    <property type="match status" value="1"/>
</dbReference>
<dbReference type="GO" id="GO:0003677">
    <property type="term" value="F:DNA binding"/>
    <property type="evidence" value="ECO:0007669"/>
    <property type="project" value="UniProtKB-KW"/>
</dbReference>
<dbReference type="Proteomes" id="UP000184073">
    <property type="component" value="Unassembled WGS sequence"/>
</dbReference>
<evidence type="ECO:0000313" key="9">
    <source>
        <dbReference type="Proteomes" id="UP000184073"/>
    </source>
</evidence>
<organism evidence="8 9">
    <name type="scientific">Aspergillus versicolor CBS 583.65</name>
    <dbReference type="NCBI Taxonomy" id="1036611"/>
    <lineage>
        <taxon>Eukaryota</taxon>
        <taxon>Fungi</taxon>
        <taxon>Dikarya</taxon>
        <taxon>Ascomycota</taxon>
        <taxon>Pezizomycotina</taxon>
        <taxon>Eurotiomycetes</taxon>
        <taxon>Eurotiomycetidae</taxon>
        <taxon>Eurotiales</taxon>
        <taxon>Aspergillaceae</taxon>
        <taxon>Aspergillus</taxon>
        <taxon>Aspergillus subgen. Nidulantes</taxon>
    </lineage>
</organism>
<gene>
    <name evidence="8" type="ORF">ASPVEDRAFT_45302</name>
</gene>
<dbReference type="AlphaFoldDB" id="A0A1L9PWC4"/>
<dbReference type="PANTHER" id="PTHR46910:SF1">
    <property type="entry name" value="MISCELLANEOUS ZN(II)2CYS6 TRANSCRIPTION FACTOR (EUROFUNG)-RELATED"/>
    <property type="match status" value="1"/>
</dbReference>
<dbReference type="SUPFAM" id="SSF57701">
    <property type="entry name" value="Zn2/Cys6 DNA-binding domain"/>
    <property type="match status" value="1"/>
</dbReference>
<dbReference type="GeneID" id="63728761"/>
<dbReference type="InterPro" id="IPR007219">
    <property type="entry name" value="XnlR_reg_dom"/>
</dbReference>
<dbReference type="GO" id="GO:0000981">
    <property type="term" value="F:DNA-binding transcription factor activity, RNA polymerase II-specific"/>
    <property type="evidence" value="ECO:0007669"/>
    <property type="project" value="InterPro"/>
</dbReference>
<evidence type="ECO:0000256" key="1">
    <source>
        <dbReference type="ARBA" id="ARBA00022723"/>
    </source>
</evidence>
<keyword evidence="3" id="KW-0238">DNA-binding</keyword>
<dbReference type="SMART" id="SM00906">
    <property type="entry name" value="Fungal_trans"/>
    <property type="match status" value="1"/>
</dbReference>
<evidence type="ECO:0000256" key="2">
    <source>
        <dbReference type="ARBA" id="ARBA00023015"/>
    </source>
</evidence>
<reference evidence="9" key="1">
    <citation type="journal article" date="2017" name="Genome Biol.">
        <title>Comparative genomics reveals high biological diversity and specific adaptations in the industrially and medically important fungal genus Aspergillus.</title>
        <authorList>
            <person name="de Vries R.P."/>
            <person name="Riley R."/>
            <person name="Wiebenga A."/>
            <person name="Aguilar-Osorio G."/>
            <person name="Amillis S."/>
            <person name="Uchima C.A."/>
            <person name="Anderluh G."/>
            <person name="Asadollahi M."/>
            <person name="Askin M."/>
            <person name="Barry K."/>
            <person name="Battaglia E."/>
            <person name="Bayram O."/>
            <person name="Benocci T."/>
            <person name="Braus-Stromeyer S.A."/>
            <person name="Caldana C."/>
            <person name="Canovas D."/>
            <person name="Cerqueira G.C."/>
            <person name="Chen F."/>
            <person name="Chen W."/>
            <person name="Choi C."/>
            <person name="Clum A."/>
            <person name="Dos Santos R.A."/>
            <person name="Damasio A.R."/>
            <person name="Diallinas G."/>
            <person name="Emri T."/>
            <person name="Fekete E."/>
            <person name="Flipphi M."/>
            <person name="Freyberg S."/>
            <person name="Gallo A."/>
            <person name="Gournas C."/>
            <person name="Habgood R."/>
            <person name="Hainaut M."/>
            <person name="Harispe M.L."/>
            <person name="Henrissat B."/>
            <person name="Hilden K.S."/>
            <person name="Hope R."/>
            <person name="Hossain A."/>
            <person name="Karabika E."/>
            <person name="Karaffa L."/>
            <person name="Karanyi Z."/>
            <person name="Krasevec N."/>
            <person name="Kuo A."/>
            <person name="Kusch H."/>
            <person name="LaButti K."/>
            <person name="Lagendijk E.L."/>
            <person name="Lapidus A."/>
            <person name="Levasseur A."/>
            <person name="Lindquist E."/>
            <person name="Lipzen A."/>
            <person name="Logrieco A.F."/>
            <person name="MacCabe A."/>
            <person name="Maekelae M.R."/>
            <person name="Malavazi I."/>
            <person name="Melin P."/>
            <person name="Meyer V."/>
            <person name="Mielnichuk N."/>
            <person name="Miskei M."/>
            <person name="Molnar A.P."/>
            <person name="Mule G."/>
            <person name="Ngan C.Y."/>
            <person name="Orejas M."/>
            <person name="Orosz E."/>
            <person name="Ouedraogo J.P."/>
            <person name="Overkamp K.M."/>
            <person name="Park H.-S."/>
            <person name="Perrone G."/>
            <person name="Piumi F."/>
            <person name="Punt P.J."/>
            <person name="Ram A.F."/>
            <person name="Ramon A."/>
            <person name="Rauscher S."/>
            <person name="Record E."/>
            <person name="Riano-Pachon D.M."/>
            <person name="Robert V."/>
            <person name="Roehrig J."/>
            <person name="Ruller R."/>
            <person name="Salamov A."/>
            <person name="Salih N.S."/>
            <person name="Samson R.A."/>
            <person name="Sandor E."/>
            <person name="Sanguinetti M."/>
            <person name="Schuetze T."/>
            <person name="Sepcic K."/>
            <person name="Shelest E."/>
            <person name="Sherlock G."/>
            <person name="Sophianopoulou V."/>
            <person name="Squina F.M."/>
            <person name="Sun H."/>
            <person name="Susca A."/>
            <person name="Todd R.B."/>
            <person name="Tsang A."/>
            <person name="Unkles S.E."/>
            <person name="van de Wiele N."/>
            <person name="van Rossen-Uffink D."/>
            <person name="Oliveira J.V."/>
            <person name="Vesth T.C."/>
            <person name="Visser J."/>
            <person name="Yu J.-H."/>
            <person name="Zhou M."/>
            <person name="Andersen M.R."/>
            <person name="Archer D.B."/>
            <person name="Baker S.E."/>
            <person name="Benoit I."/>
            <person name="Brakhage A.A."/>
            <person name="Braus G.H."/>
            <person name="Fischer R."/>
            <person name="Frisvad J.C."/>
            <person name="Goldman G.H."/>
            <person name="Houbraken J."/>
            <person name="Oakley B."/>
            <person name="Pocsi I."/>
            <person name="Scazzocchio C."/>
            <person name="Seiboth B."/>
            <person name="vanKuyk P.A."/>
            <person name="Wortman J."/>
            <person name="Dyer P.S."/>
            <person name="Grigoriev I.V."/>
        </authorList>
    </citation>
    <scope>NUCLEOTIDE SEQUENCE [LARGE SCALE GENOMIC DNA]</scope>
    <source>
        <strain evidence="9">CBS 583.65</strain>
    </source>
</reference>
<evidence type="ECO:0000313" key="8">
    <source>
        <dbReference type="EMBL" id="OJJ05828.1"/>
    </source>
</evidence>
<protein>
    <recommendedName>
        <fullName evidence="7">Zn(2)-C6 fungal-type domain-containing protein</fullName>
    </recommendedName>
</protein>
<dbReference type="GO" id="GO:0006351">
    <property type="term" value="P:DNA-templated transcription"/>
    <property type="evidence" value="ECO:0007669"/>
    <property type="project" value="InterPro"/>
</dbReference>